<keyword evidence="1" id="KW-0812">Transmembrane</keyword>
<dbReference type="InterPro" id="IPR045728">
    <property type="entry name" value="DUF6082"/>
</dbReference>
<evidence type="ECO:0000313" key="2">
    <source>
        <dbReference type="EMBL" id="XBT84776.1"/>
    </source>
</evidence>
<gene>
    <name evidence="2" type="ORF">ABIH81_15625</name>
</gene>
<keyword evidence="1" id="KW-0472">Membrane</keyword>
<feature type="transmembrane region" description="Helical" evidence="1">
    <location>
        <begin position="7"/>
        <end position="28"/>
    </location>
</feature>
<organism evidence="2">
    <name type="scientific">Micromonospora sp. HUAS YX12</name>
    <dbReference type="NCBI Taxonomy" id="3156396"/>
    <lineage>
        <taxon>Bacteria</taxon>
        <taxon>Bacillati</taxon>
        <taxon>Actinomycetota</taxon>
        <taxon>Actinomycetes</taxon>
        <taxon>Micromonosporales</taxon>
        <taxon>Micromonosporaceae</taxon>
        <taxon>Micromonospora</taxon>
    </lineage>
</organism>
<name>A0AAU7R8E6_9ACTN</name>
<reference evidence="2" key="1">
    <citation type="submission" date="2024-06" db="EMBL/GenBank/DDBJ databases">
        <title>Micromonospora sp. strain HUAS YX12 genome sequences.</title>
        <authorList>
            <person name="Mo P."/>
        </authorList>
    </citation>
    <scope>NUCLEOTIDE SEQUENCE</scope>
    <source>
        <strain evidence="2">HUAS YX12</strain>
    </source>
</reference>
<feature type="transmembrane region" description="Helical" evidence="1">
    <location>
        <begin position="48"/>
        <end position="68"/>
    </location>
</feature>
<accession>A0AAU7R8E6</accession>
<evidence type="ECO:0000256" key="1">
    <source>
        <dbReference type="SAM" id="Phobius"/>
    </source>
</evidence>
<dbReference type="Pfam" id="PF19560">
    <property type="entry name" value="DUF6082"/>
    <property type="match status" value="1"/>
</dbReference>
<keyword evidence="1" id="KW-1133">Transmembrane helix</keyword>
<sequence>MRSVRGVVVWVLLVFLGGLALLLSPPLIDYAFDPNTDWERLANIGQAYGSVSMLLSALALVGVVATTISQNRQARIALEYAQRDQHALLLKMAIDDAVLMECWGSLTQDPAPERRRQRAYINLILNFWAATWQLGGMPESQLRGLLAADIFATEVGLRFWEQARLTRKVVHAGAQPAAFDRIVEDEYLRALAKLRSTEASGIGS</sequence>
<dbReference type="EMBL" id="CP157974">
    <property type="protein sequence ID" value="XBT84776.1"/>
    <property type="molecule type" value="Genomic_DNA"/>
</dbReference>
<protein>
    <submittedName>
        <fullName evidence="2">DUF6082 family protein</fullName>
    </submittedName>
</protein>
<dbReference type="AlphaFoldDB" id="A0AAU7R8E6"/>
<proteinExistence type="predicted"/>
<dbReference type="RefSeq" id="WP_349880943.1">
    <property type="nucleotide sequence ID" value="NZ_CP157974.1"/>
</dbReference>